<sequence>MYEWAIIGGGIHGCTVANFLLAKGLTTTSKLSVIDPHSEPLHMWKRNTELIGMEYLRSPSVHHIDLDPFSLQKYQENNHDRKELYGNYKRPSLNLFNDHADKTLENVNIHRSWHQGKVSHASRKGDGWRIITELGSEISTKNIVIAISINHQLKIPEWVASLKSARDNIYHVYDKSLTSLENVSGPVTVIGGGITAAHVAIRLTFLYPGQVTLLKRHPFRIHSFDSDPGWLGPKNLISFHRERDYSKRRSLINEARHKGSLPRELYNKLAKLEKEKKLCIKNGEVVVGERIDDKETVLHLKDGKILETNSVILATGFTPSLPNEAWLTNLINSEGLQCAKCGYPIVQSSLEWCEHLYVAGPLSELELGPTARNISGARKAAERILLSAT</sequence>
<dbReference type="PANTHER" id="PTHR38663">
    <property type="match status" value="1"/>
</dbReference>
<dbReference type="RefSeq" id="WP_110935460.1">
    <property type="nucleotide sequence ID" value="NZ_KZ614146.1"/>
</dbReference>
<dbReference type="OrthoDB" id="370110at2"/>
<dbReference type="GO" id="GO:0016491">
    <property type="term" value="F:oxidoreductase activity"/>
    <property type="evidence" value="ECO:0007669"/>
    <property type="project" value="InterPro"/>
</dbReference>
<evidence type="ECO:0000259" key="1">
    <source>
        <dbReference type="Pfam" id="PF07992"/>
    </source>
</evidence>
<dbReference type="Pfam" id="PF07992">
    <property type="entry name" value="Pyr_redox_2"/>
    <property type="match status" value="1"/>
</dbReference>
<reference evidence="2 3" key="1">
    <citation type="submission" date="2017-10" db="EMBL/GenBank/DDBJ databases">
        <title>Bacillus sp. nov., a halophilic bacterium isolated from a Keqin Lake.</title>
        <authorList>
            <person name="Wang H."/>
        </authorList>
    </citation>
    <scope>NUCLEOTIDE SEQUENCE [LARGE SCALE GENOMIC DNA]</scope>
    <source>
        <strain evidence="2 3">KCTC 13187</strain>
    </source>
</reference>
<proteinExistence type="predicted"/>
<evidence type="ECO:0000313" key="3">
    <source>
        <dbReference type="Proteomes" id="UP000281498"/>
    </source>
</evidence>
<dbReference type="PANTHER" id="PTHR38663:SF1">
    <property type="entry name" value="L-ORNITHINE N(5)-MONOOXYGENASE"/>
    <property type="match status" value="1"/>
</dbReference>
<dbReference type="Proteomes" id="UP000281498">
    <property type="component" value="Unassembled WGS sequence"/>
</dbReference>
<gene>
    <name evidence="2" type="ORF">CR203_08395</name>
</gene>
<keyword evidence="3" id="KW-1185">Reference proteome</keyword>
<dbReference type="InterPro" id="IPR023753">
    <property type="entry name" value="FAD/NAD-binding_dom"/>
</dbReference>
<organism evidence="2 3">
    <name type="scientific">Salipaludibacillus neizhouensis</name>
    <dbReference type="NCBI Taxonomy" id="885475"/>
    <lineage>
        <taxon>Bacteria</taxon>
        <taxon>Bacillati</taxon>
        <taxon>Bacillota</taxon>
        <taxon>Bacilli</taxon>
        <taxon>Bacillales</taxon>
        <taxon>Bacillaceae</taxon>
    </lineage>
</organism>
<dbReference type="EMBL" id="PDOE01000003">
    <property type="protein sequence ID" value="RKL67376.1"/>
    <property type="molecule type" value="Genomic_DNA"/>
</dbReference>
<dbReference type="AlphaFoldDB" id="A0A3A9KRS3"/>
<feature type="domain" description="FAD/NAD(P)-binding" evidence="1">
    <location>
        <begin position="4"/>
        <end position="363"/>
    </location>
</feature>
<evidence type="ECO:0000313" key="2">
    <source>
        <dbReference type="EMBL" id="RKL67376.1"/>
    </source>
</evidence>
<dbReference type="SUPFAM" id="SSF51905">
    <property type="entry name" value="FAD/NAD(P)-binding domain"/>
    <property type="match status" value="2"/>
</dbReference>
<dbReference type="InterPro" id="IPR036188">
    <property type="entry name" value="FAD/NAD-bd_sf"/>
</dbReference>
<protein>
    <recommendedName>
        <fullName evidence="1">FAD/NAD(P)-binding domain-containing protein</fullName>
    </recommendedName>
</protein>
<name>A0A3A9KRS3_9BACI</name>
<comment type="caution">
    <text evidence="2">The sequence shown here is derived from an EMBL/GenBank/DDBJ whole genome shotgun (WGS) entry which is preliminary data.</text>
</comment>
<dbReference type="Gene3D" id="3.50.50.60">
    <property type="entry name" value="FAD/NAD(P)-binding domain"/>
    <property type="match status" value="1"/>
</dbReference>
<accession>A0A3A9KRS3</accession>